<evidence type="ECO:0000313" key="7">
    <source>
        <dbReference type="Proteomes" id="UP000185739"/>
    </source>
</evidence>
<dbReference type="PANTHER" id="PTHR30086:SF20">
    <property type="entry name" value="ARGININE EXPORTER PROTEIN ARGO-RELATED"/>
    <property type="match status" value="1"/>
</dbReference>
<gene>
    <name evidence="6" type="ORF">Tchl_0707</name>
</gene>
<dbReference type="Pfam" id="PF01810">
    <property type="entry name" value="LysE"/>
    <property type="match status" value="1"/>
</dbReference>
<name>A0A1H5UKX1_9RHOO</name>
<dbReference type="EMBL" id="CP018839">
    <property type="protein sequence ID" value="APR03571.1"/>
    <property type="molecule type" value="Genomic_DNA"/>
</dbReference>
<dbReference type="KEGG" id="tcl:Tchl_0707"/>
<evidence type="ECO:0000256" key="5">
    <source>
        <dbReference type="ARBA" id="ARBA00023136"/>
    </source>
</evidence>
<comment type="subcellular location">
    <subcellularLocation>
        <location evidence="1">Cell membrane</location>
        <topology evidence="1">Multi-pass membrane protein</topology>
    </subcellularLocation>
</comment>
<dbReference type="AlphaFoldDB" id="A0A1H5UKX1"/>
<evidence type="ECO:0000313" key="6">
    <source>
        <dbReference type="EMBL" id="APR03571.1"/>
    </source>
</evidence>
<protein>
    <submittedName>
        <fullName evidence="6">LysE family permease</fullName>
    </submittedName>
</protein>
<evidence type="ECO:0000256" key="3">
    <source>
        <dbReference type="ARBA" id="ARBA00022692"/>
    </source>
</evidence>
<keyword evidence="5" id="KW-0472">Membrane</keyword>
<dbReference type="GO" id="GO:0015171">
    <property type="term" value="F:amino acid transmembrane transporter activity"/>
    <property type="evidence" value="ECO:0007669"/>
    <property type="project" value="TreeGrafter"/>
</dbReference>
<dbReference type="OrthoDB" id="9804822at2"/>
<dbReference type="Proteomes" id="UP000185739">
    <property type="component" value="Chromosome"/>
</dbReference>
<keyword evidence="3" id="KW-0812">Transmembrane</keyword>
<organism evidence="6 7">
    <name type="scientific">Thauera chlorobenzoica</name>
    <dbReference type="NCBI Taxonomy" id="96773"/>
    <lineage>
        <taxon>Bacteria</taxon>
        <taxon>Pseudomonadati</taxon>
        <taxon>Pseudomonadota</taxon>
        <taxon>Betaproteobacteria</taxon>
        <taxon>Rhodocyclales</taxon>
        <taxon>Zoogloeaceae</taxon>
        <taxon>Thauera</taxon>
    </lineage>
</organism>
<dbReference type="PIRSF" id="PIRSF006324">
    <property type="entry name" value="LeuE"/>
    <property type="match status" value="1"/>
</dbReference>
<accession>A0A1H5UKX1</accession>
<keyword evidence="7" id="KW-1185">Reference proteome</keyword>
<evidence type="ECO:0000256" key="2">
    <source>
        <dbReference type="ARBA" id="ARBA00022475"/>
    </source>
</evidence>
<dbReference type="InterPro" id="IPR001123">
    <property type="entry name" value="LeuE-type"/>
</dbReference>
<proteinExistence type="predicted"/>
<reference evidence="6 7" key="1">
    <citation type="submission" date="2016-12" db="EMBL/GenBank/DDBJ databases">
        <title>Complete genome sequence of Thauera chlorobenzoica, a Betaproteobacterium degrading haloaromatics anaerobically to CO2 and halides.</title>
        <authorList>
            <person name="Goris T."/>
            <person name="Mergelsberg M."/>
            <person name="Boll M."/>
        </authorList>
    </citation>
    <scope>NUCLEOTIDE SEQUENCE [LARGE SCALE GENOMIC DNA]</scope>
    <source>
        <strain evidence="6 7">3CB1</strain>
    </source>
</reference>
<keyword evidence="2" id="KW-1003">Cell membrane</keyword>
<dbReference type="STRING" id="96773.Tchl_0707"/>
<dbReference type="RefSeq" id="WP_075147172.1">
    <property type="nucleotide sequence ID" value="NZ_CP018839.1"/>
</dbReference>
<keyword evidence="4" id="KW-1133">Transmembrane helix</keyword>
<evidence type="ECO:0000256" key="1">
    <source>
        <dbReference type="ARBA" id="ARBA00004651"/>
    </source>
</evidence>
<evidence type="ECO:0000256" key="4">
    <source>
        <dbReference type="ARBA" id="ARBA00022989"/>
    </source>
</evidence>
<dbReference type="GO" id="GO:0005886">
    <property type="term" value="C:plasma membrane"/>
    <property type="evidence" value="ECO:0007669"/>
    <property type="project" value="UniProtKB-SubCell"/>
</dbReference>
<sequence length="217" mass="22444">MLDFDTALAFLGISFLITLAPGPDNLMVLGQSLARGRMAGFGIALGCALGCFTHTLWAALGVSAALASSPTAFLALKLAGAAYLAWIGINALRHAAAVRLQPAGEQAPAPWHTYLRRGFIANAINPKVALFFLAFLPQFVRPADGAASLQMAQLGLLFAAQTVLIFGALAFAAGGIGRLLARRPGAGAWLERIAGIVFIGLALRLAVDDAPLPAAAR</sequence>
<dbReference type="PANTHER" id="PTHR30086">
    <property type="entry name" value="ARGININE EXPORTER PROTEIN ARGO"/>
    <property type="match status" value="1"/>
</dbReference>